<accession>U6M2J9</accession>
<dbReference type="OrthoDB" id="5600252at2759"/>
<proteinExistence type="predicted"/>
<evidence type="ECO:0000256" key="3">
    <source>
        <dbReference type="ARBA" id="ARBA00022806"/>
    </source>
</evidence>
<dbReference type="Proteomes" id="UP000030763">
    <property type="component" value="Unassembled WGS sequence"/>
</dbReference>
<feature type="compositionally biased region" description="Basic and acidic residues" evidence="5">
    <location>
        <begin position="1746"/>
        <end position="1756"/>
    </location>
</feature>
<keyword evidence="2" id="KW-0378">Hydrolase</keyword>
<reference evidence="8" key="2">
    <citation type="submission" date="2013-10" db="EMBL/GenBank/DDBJ databases">
        <authorList>
            <person name="Aslett M."/>
        </authorList>
    </citation>
    <scope>NUCLEOTIDE SEQUENCE [LARGE SCALE GENOMIC DNA]</scope>
    <source>
        <strain evidence="8">Weybridge</strain>
    </source>
</reference>
<feature type="domain" description="Helicase C-terminal" evidence="7">
    <location>
        <begin position="526"/>
        <end position="700"/>
    </location>
</feature>
<dbReference type="GeneID" id="25334742"/>
<dbReference type="RefSeq" id="XP_013333948.1">
    <property type="nucleotide sequence ID" value="XM_013478494.1"/>
</dbReference>
<evidence type="ECO:0000256" key="5">
    <source>
        <dbReference type="SAM" id="MobiDB-lite"/>
    </source>
</evidence>
<dbReference type="GO" id="GO:0003723">
    <property type="term" value="F:RNA binding"/>
    <property type="evidence" value="ECO:0007669"/>
    <property type="project" value="TreeGrafter"/>
</dbReference>
<feature type="region of interest" description="Disordered" evidence="5">
    <location>
        <begin position="2767"/>
        <end position="2786"/>
    </location>
</feature>
<dbReference type="InterPro" id="IPR001650">
    <property type="entry name" value="Helicase_C-like"/>
</dbReference>
<feature type="region of interest" description="Disordered" evidence="5">
    <location>
        <begin position="1746"/>
        <end position="1797"/>
    </location>
</feature>
<evidence type="ECO:0000259" key="7">
    <source>
        <dbReference type="PROSITE" id="PS51194"/>
    </source>
</evidence>
<gene>
    <name evidence="8" type="ORF">EMWEY_00007560</name>
</gene>
<dbReference type="EMBL" id="HG719254">
    <property type="protein sequence ID" value="CDJ57298.1"/>
    <property type="molecule type" value="Genomic_DNA"/>
</dbReference>
<organism evidence="8 9">
    <name type="scientific">Eimeria maxima</name>
    <name type="common">Coccidian parasite</name>
    <dbReference type="NCBI Taxonomy" id="5804"/>
    <lineage>
        <taxon>Eukaryota</taxon>
        <taxon>Sar</taxon>
        <taxon>Alveolata</taxon>
        <taxon>Apicomplexa</taxon>
        <taxon>Conoidasida</taxon>
        <taxon>Coccidia</taxon>
        <taxon>Eucoccidiorida</taxon>
        <taxon>Eimeriorina</taxon>
        <taxon>Eimeriidae</taxon>
        <taxon>Eimeria</taxon>
    </lineage>
</organism>
<dbReference type="GO" id="GO:0004386">
    <property type="term" value="F:helicase activity"/>
    <property type="evidence" value="ECO:0007669"/>
    <property type="project" value="UniProtKB-KW"/>
</dbReference>
<feature type="region of interest" description="Disordered" evidence="5">
    <location>
        <begin position="1653"/>
        <end position="1677"/>
    </location>
</feature>
<dbReference type="Pfam" id="PF00270">
    <property type="entry name" value="DEAD"/>
    <property type="match status" value="1"/>
</dbReference>
<feature type="region of interest" description="Disordered" evidence="5">
    <location>
        <begin position="1821"/>
        <end position="1857"/>
    </location>
</feature>
<protein>
    <submittedName>
        <fullName evidence="8">Genomic scaffold old, msy_sf_37, related</fullName>
    </submittedName>
</protein>
<feature type="compositionally biased region" description="Basic and acidic residues" evidence="5">
    <location>
        <begin position="1653"/>
        <end position="1664"/>
    </location>
</feature>
<dbReference type="GO" id="GO:0005524">
    <property type="term" value="F:ATP binding"/>
    <property type="evidence" value="ECO:0007669"/>
    <property type="project" value="UniProtKB-KW"/>
</dbReference>
<dbReference type="GO" id="GO:0016787">
    <property type="term" value="F:hydrolase activity"/>
    <property type="evidence" value="ECO:0007669"/>
    <property type="project" value="UniProtKB-KW"/>
</dbReference>
<dbReference type="CDD" id="cd18791">
    <property type="entry name" value="SF2_C_RHA"/>
    <property type="match status" value="1"/>
</dbReference>
<dbReference type="InterPro" id="IPR011545">
    <property type="entry name" value="DEAD/DEAH_box_helicase_dom"/>
</dbReference>
<reference evidence="8" key="1">
    <citation type="submission" date="2013-10" db="EMBL/GenBank/DDBJ databases">
        <title>Genomic analysis of the causative agents of coccidiosis in chickens.</title>
        <authorList>
            <person name="Reid A.J."/>
            <person name="Blake D."/>
            <person name="Billington K."/>
            <person name="Browne H."/>
            <person name="Dunn M."/>
            <person name="Hung S."/>
            <person name="Kawahara F."/>
            <person name="Miranda-Saavedra D."/>
            <person name="Mourier T."/>
            <person name="Nagra H."/>
            <person name="Otto T.D."/>
            <person name="Rawlings N."/>
            <person name="Sanchez A."/>
            <person name="Sanders M."/>
            <person name="Subramaniam C."/>
            <person name="Tay Y."/>
            <person name="Dear P."/>
            <person name="Doerig C."/>
            <person name="Gruber A."/>
            <person name="Parkinson J."/>
            <person name="Shirley M."/>
            <person name="Wan K.L."/>
            <person name="Berriman M."/>
            <person name="Tomley F."/>
            <person name="Pain A."/>
        </authorList>
    </citation>
    <scope>NUCLEOTIDE SEQUENCE [LARGE SCALE GENOMIC DNA]</scope>
    <source>
        <strain evidence="8">Weybridge</strain>
    </source>
</reference>
<dbReference type="InterPro" id="IPR027417">
    <property type="entry name" value="P-loop_NTPase"/>
</dbReference>
<name>U6M2J9_EIMMA</name>
<sequence>MPQQNSFDFRHLFGMHFPPIRLTESVEVAISSNLALPALQVGAELLKIIRSNLVTVVTGSTGCGKTTIVPLLLFLQHKNARLLIALPRRIATQMAAERLRQLLGDQRLGQTVGYHVGHEEACKSNETRLLFVTAGMLRKYVSGALRQLRIIGQSSSGYRLNEEVAESQKLRSIFPYDFVLVDEVHERTMDCDMALLLLKCLAVKMTTAAIRARMQLPLFRIVVMSATISANDFSTFLSGESLNIFEAEHSAWMDRTCLLQVKGTLQAASQGGTLPSSTKAGLDLTTAEMQGDEMSERECLIRRARSLVTPMNELARLWKTRRTKDLVAVFQEQHLSMPSRPLCKVQHWRHISGTARVRANCVEVARRTNFPVEELFWDDIVDLARASMTASAADLLDIASPTLLRYMGIDPEGGEVLQMAAQQGPMEEQKPRASLNREGAFHYLSPWHSDAGTELNDDDEMIAGGDNFCSEEPRLNYWCVESAARLLLLIHVQCLLRNASQPGVLVFLPGEFVDFSQLEGKPEISRMEQALDKAKADAAVALSNARDDPQQCFGPGVVHESDGTVQLSVDLQILRIHRDAETEDLKHAKQHAPSSTCMKIILATNIAESSITFVDVSIVVDFALVKEKHVHAVTKAHRLQLRWASRAALDQRRGRAGRVREGAYLCLIPRELYKNLEPFPLPELQRLPLEDVLMDVMAAFPGESTDASLFFLSQAQNPPDIGKVYEALCNMEASGALRLRSPSSLFTHMTPLGQLACSLALPVKVARIILLSKAYGVLPAGLWAASLLLSDRQTVFECQLCATARGAKTSSLPDAELLRWLAARSWRLGFASRQRDRLFPLAAQRWCVQSRSKCEPADWPTMKTNESEQVPWLRGSSCTGSDDTSSSIWGEFIPCDICVDVVAMLHLHKLHGNTIYQLQSHLTLSAEKLQQRNVASESASGLPHTVQKMKRLRRFLAMSGMSVQGVADVASQHQAISRKLSRFGSLRCAESCRAMPAPSSIGSHSNEAIEGLVWRLQLVLASACMPFGFSRVRDSSMQTPFNLGQKSVSHFSFNVLCHEAFRQRPDLRCRDALLTAAKRGFSESPTSPSRFHSGGCGSPPRFATAESQNRPSTKVFPCIYSPYRGDVCAGDSTLDCMCSISFPEGYSEVPSIRQGHLEGEANSHPGTEAELNKQRWSQQYFAEEMGLLLRNSCSTAFCVRMAAVLLKETDPLALFSDSSCIWHRTRDMERGTRMLLYQSFRTWVNRQRRNHAQLSEEFDRVCLRLETFGILKGLQVGTRCHAKSQSMGLSRPTACFGPGNAPVLDLPSSGKSQQPISPSEWLGAMRSLEMFTCRLLLFAARTRMTRRLVQLMHTALVDRPQVLRQLLREQQGNWPTARSEIDAMDRAREEVAAIFMHPSFSGRLTSCLAPLHFFSLCVRNNVPLSDLLFCEGWDFDFSGILPGAPLGPLLRVQELLGPLLSSSCRALLPTDMQGVAEAVKEFYSSKQVQARQQQARENSKRAKGNGLLRHLEEQKHFHKPTASVWASLVEDAVDNLTAAAETVLARLQSKKCEVGTAQQIEDANGLLSSAAEATQILSAYYRSCGLVHAQPNARRVQILVFGDSHRRALLQWLHRATGGINMKATGKRQAELRGPEHECINQPLWASMLPFADDDRSPTRDSIETKMPGLQMPSTVSHDLSVDEEKIEEQLLEATEKIQRAAGGGIMGASCLEEIMSLAMATVNRLLDIQQAECYAAEQQLERISKPQVEARERPATPEGTSPVKRFLRGAEADRKATLEGSPGPSKASLSSMKDRLPHMHSVKLEADPLARRWHRDEFLRQRQGSRKQFHPLQASSSGGNEAGQGDADTTNDMDTSHEVPFCSVSHRFLKAFLSIDGGGRSRKRQHGGPSTARVCRISEQSILHSNGPFYPESYSREFLLVGLSEWDTSAGLASGGSDVGAASLLPPLPHLEELLLLLLAPVVCIFLSTDCLCYCCKCCPCSPDMKAGAKYPEAKGRSDCPAGTGAGGISHFGSGPARGNCCQLCLRGAVCYAVVSFGGFREFGWVPRFLWKDADIALLNNARSVLSDVFKQPNIGSSGAWHDATKWRDTNCEDSDDSASDSSVYHTYSDEAKVATARFQSKECANGPCIDSILGQLLLPKDRLQYKQLVGATTATWGLRSRGRNPYNASEDPSVNSDIYTTPAGDRGAPCWEKLDHTKQQQGRSESGTDVALSPIVVFDLHGTEIDIPGLSMTPSSACSKRTFLGSALHPPSGYSNRTYLQALQEEANEQHHQAQKKKLIIQCANSSCRVPLGNVGDLELVSRRHPLPDGPPWAKIAFKYFLEELDTSARTKIDACPTSAHADVGQCAADSATPAQRNIEVPGSTLENTLLQWMQDNELIRHDVAVEVHRGSLVPLLDDEHTSLAKLKLESRLLLTPSSLAFVSTYIKPLLRTRRRLELLLKVKQEEAFHTESSSAGLAEQNRMRQQHSHMVDKFVEWVLCGGPVRHIVGFRIFDFYVFPPDSLVEIAGHTDAQRVYFWRLASSNVVPRNPVDFPQKLNEGPILSFRDALALGTNEGTSDDADRGDSGLLQSTTAFFAAARYIHNYEKGVLREDLETSVTFVEHLAEIIARSCKWTAEKFHLKDSEMYQKFFVDSWDIFRPASAGTGAASGKQRQETYKGYRHQNLNEGQQPVVWQNNDDLSRTVRTVLTAASSNLQGALLPADLFDWQTRLLQKQRSAVLRQMENALLSLPKEWLNGCDWTMSRVALEQSMIWRWSPDREEIEQQQQANRIAHEKRKAAEEDRKVKEVQALRKMLEMEALESSSKRTRPLR</sequence>
<dbReference type="Gene3D" id="3.40.50.300">
    <property type="entry name" value="P-loop containing nucleotide triphosphate hydrolases"/>
    <property type="match status" value="2"/>
</dbReference>
<dbReference type="SUPFAM" id="SSF52540">
    <property type="entry name" value="P-loop containing nucleoside triphosphate hydrolases"/>
    <property type="match status" value="1"/>
</dbReference>
<dbReference type="PANTHER" id="PTHR18934:SF99">
    <property type="entry name" value="ATP-DEPENDENT RNA HELICASE DHX37-RELATED"/>
    <property type="match status" value="1"/>
</dbReference>
<evidence type="ECO:0000259" key="6">
    <source>
        <dbReference type="PROSITE" id="PS51192"/>
    </source>
</evidence>
<evidence type="ECO:0000256" key="1">
    <source>
        <dbReference type="ARBA" id="ARBA00022741"/>
    </source>
</evidence>
<keyword evidence="1" id="KW-0547">Nucleotide-binding</keyword>
<dbReference type="PANTHER" id="PTHR18934">
    <property type="entry name" value="ATP-DEPENDENT RNA HELICASE"/>
    <property type="match status" value="1"/>
</dbReference>
<keyword evidence="9" id="KW-1185">Reference proteome</keyword>
<evidence type="ECO:0000313" key="9">
    <source>
        <dbReference type="Proteomes" id="UP000030763"/>
    </source>
</evidence>
<keyword evidence="4" id="KW-0067">ATP-binding</keyword>
<dbReference type="OMA" id="IPCDICV"/>
<dbReference type="InterPro" id="IPR014001">
    <property type="entry name" value="Helicase_ATP-bd"/>
</dbReference>
<dbReference type="SMART" id="SM00487">
    <property type="entry name" value="DEXDc"/>
    <property type="match status" value="1"/>
</dbReference>
<dbReference type="SMART" id="SM00490">
    <property type="entry name" value="HELICc"/>
    <property type="match status" value="1"/>
</dbReference>
<dbReference type="Pfam" id="PF00271">
    <property type="entry name" value="Helicase_C"/>
    <property type="match status" value="1"/>
</dbReference>
<dbReference type="PROSITE" id="PS51194">
    <property type="entry name" value="HELICASE_CTER"/>
    <property type="match status" value="1"/>
</dbReference>
<feature type="compositionally biased region" description="Basic and acidic residues" evidence="5">
    <location>
        <begin position="1769"/>
        <end position="1778"/>
    </location>
</feature>
<dbReference type="VEuPathDB" id="ToxoDB:EMWEY_00007560"/>
<keyword evidence="3" id="KW-0347">Helicase</keyword>
<evidence type="ECO:0000256" key="2">
    <source>
        <dbReference type="ARBA" id="ARBA00022801"/>
    </source>
</evidence>
<evidence type="ECO:0000313" key="8">
    <source>
        <dbReference type="EMBL" id="CDJ57298.1"/>
    </source>
</evidence>
<feature type="domain" description="Helicase ATP-binding" evidence="6">
    <location>
        <begin position="46"/>
        <end position="246"/>
    </location>
</feature>
<dbReference type="CDD" id="cd17917">
    <property type="entry name" value="DEXHc_RHA-like"/>
    <property type="match status" value="1"/>
</dbReference>
<feature type="region of interest" description="Disordered" evidence="5">
    <location>
        <begin position="1084"/>
        <end position="1106"/>
    </location>
</feature>
<dbReference type="PROSITE" id="PS51192">
    <property type="entry name" value="HELICASE_ATP_BIND_1"/>
    <property type="match status" value="1"/>
</dbReference>
<evidence type="ECO:0000256" key="4">
    <source>
        <dbReference type="ARBA" id="ARBA00022840"/>
    </source>
</evidence>